<keyword evidence="7" id="KW-1185">Reference proteome</keyword>
<comment type="subcellular location">
    <subcellularLocation>
        <location evidence="1">Nucleus</location>
        <location evidence="1">Nucleolus</location>
    </subcellularLocation>
</comment>
<protein>
    <submittedName>
        <fullName evidence="6">Uncharacterized protein</fullName>
    </submittedName>
</protein>
<dbReference type="EMBL" id="SFCI01000309">
    <property type="protein sequence ID" value="TFY80647.1"/>
    <property type="molecule type" value="Genomic_DNA"/>
</dbReference>
<feature type="non-terminal residue" evidence="6">
    <location>
        <position position="1"/>
    </location>
</feature>
<comment type="similarity">
    <text evidence="2">Belongs to the eukaryotic RPA49/POLR1E RNA polymerase subunit family.</text>
</comment>
<comment type="caution">
    <text evidence="6">The sequence shown here is derived from an EMBL/GenBank/DDBJ whole genome shotgun (WGS) entry which is preliminary data.</text>
</comment>
<evidence type="ECO:0000313" key="6">
    <source>
        <dbReference type="EMBL" id="TFY80647.1"/>
    </source>
</evidence>
<evidence type="ECO:0000256" key="3">
    <source>
        <dbReference type="ARBA" id="ARBA00022478"/>
    </source>
</evidence>
<proteinExistence type="inferred from homology"/>
<dbReference type="GO" id="GO:0003677">
    <property type="term" value="F:DNA binding"/>
    <property type="evidence" value="ECO:0007669"/>
    <property type="project" value="InterPro"/>
</dbReference>
<dbReference type="STRING" id="135208.A0A4Z0A2V2"/>
<accession>A0A4Z0A2V2</accession>
<dbReference type="GO" id="GO:0000428">
    <property type="term" value="C:DNA-directed RNA polymerase complex"/>
    <property type="evidence" value="ECO:0007669"/>
    <property type="project" value="UniProtKB-KW"/>
</dbReference>
<dbReference type="Proteomes" id="UP000298061">
    <property type="component" value="Unassembled WGS sequence"/>
</dbReference>
<keyword evidence="5" id="KW-0539">Nucleus</keyword>
<dbReference type="PANTHER" id="PTHR14440">
    <property type="entry name" value="DNA-DIRECTED RNA POLYMERASE I SUBUNIT RPA49"/>
    <property type="match status" value="1"/>
</dbReference>
<dbReference type="GO" id="GO:0006351">
    <property type="term" value="P:DNA-templated transcription"/>
    <property type="evidence" value="ECO:0007669"/>
    <property type="project" value="InterPro"/>
</dbReference>
<evidence type="ECO:0000256" key="5">
    <source>
        <dbReference type="ARBA" id="ARBA00023242"/>
    </source>
</evidence>
<name>A0A4Z0A2V2_9AGAM</name>
<evidence type="ECO:0000256" key="4">
    <source>
        <dbReference type="ARBA" id="ARBA00023163"/>
    </source>
</evidence>
<evidence type="ECO:0000256" key="1">
    <source>
        <dbReference type="ARBA" id="ARBA00004604"/>
    </source>
</evidence>
<reference evidence="6 7" key="1">
    <citation type="submission" date="2019-02" db="EMBL/GenBank/DDBJ databases">
        <title>Genome sequencing of the rare red list fungi Hericium alpestre (H. flagellum).</title>
        <authorList>
            <person name="Buettner E."/>
            <person name="Kellner H."/>
        </authorList>
    </citation>
    <scope>NUCLEOTIDE SEQUENCE [LARGE SCALE GENOMIC DNA]</scope>
    <source>
        <strain evidence="6 7">DSM 108284</strain>
    </source>
</reference>
<evidence type="ECO:0000313" key="7">
    <source>
        <dbReference type="Proteomes" id="UP000298061"/>
    </source>
</evidence>
<dbReference type="AlphaFoldDB" id="A0A4Z0A2V2"/>
<organism evidence="6 7">
    <name type="scientific">Hericium alpestre</name>
    <dbReference type="NCBI Taxonomy" id="135208"/>
    <lineage>
        <taxon>Eukaryota</taxon>
        <taxon>Fungi</taxon>
        <taxon>Dikarya</taxon>
        <taxon>Basidiomycota</taxon>
        <taxon>Agaricomycotina</taxon>
        <taxon>Agaricomycetes</taxon>
        <taxon>Russulales</taxon>
        <taxon>Hericiaceae</taxon>
        <taxon>Hericium</taxon>
    </lineage>
</organism>
<sequence length="209" mass="22942">FAEEAKLAADAARPIPPYDLDATTPEDAYPLHGIIPEQEWAALDALLPQLKAAESHAQRYQLLSNTRSNWVKGHVKHAYEAPKPNPKTVKILAYIAAMLSFRALAGGKDVPERKSIVDRLSPTPEIVVDSLLARFTEKLRGTNKPKVTSQMDMSLLTHVFALCLKIDDFATDTTLIAADLRMGVTKRVSPSGERHVPIAWLQARAVDGA</sequence>
<keyword evidence="3" id="KW-0240">DNA-directed RNA polymerase</keyword>
<dbReference type="GO" id="GO:0005730">
    <property type="term" value="C:nucleolus"/>
    <property type="evidence" value="ECO:0007669"/>
    <property type="project" value="UniProtKB-SubCell"/>
</dbReference>
<dbReference type="InterPro" id="IPR009668">
    <property type="entry name" value="RNA_pol-assoc_fac_A49-like"/>
</dbReference>
<gene>
    <name evidence="6" type="ORF">EWM64_g3361</name>
</gene>
<dbReference type="OrthoDB" id="532500at2759"/>
<keyword evidence="4" id="KW-0804">Transcription</keyword>
<evidence type="ECO:0000256" key="2">
    <source>
        <dbReference type="ARBA" id="ARBA00009430"/>
    </source>
</evidence>
<dbReference type="Pfam" id="PF06870">
    <property type="entry name" value="RNA_pol_I_A49"/>
    <property type="match status" value="1"/>
</dbReference>